<dbReference type="InterPro" id="IPR001138">
    <property type="entry name" value="Zn2Cys6_DnaBD"/>
</dbReference>
<feature type="domain" description="Zn(2)-C6 fungal-type" evidence="5">
    <location>
        <begin position="10"/>
        <end position="38"/>
    </location>
</feature>
<proteinExistence type="predicted"/>
<organism evidence="6 7">
    <name type="scientific">Aspergillus pseudoustus</name>
    <dbReference type="NCBI Taxonomy" id="1810923"/>
    <lineage>
        <taxon>Eukaryota</taxon>
        <taxon>Fungi</taxon>
        <taxon>Dikarya</taxon>
        <taxon>Ascomycota</taxon>
        <taxon>Pezizomycotina</taxon>
        <taxon>Eurotiomycetes</taxon>
        <taxon>Eurotiomycetidae</taxon>
        <taxon>Eurotiales</taxon>
        <taxon>Aspergillaceae</taxon>
        <taxon>Aspergillus</taxon>
        <taxon>Aspergillus subgen. Nidulantes</taxon>
    </lineage>
</organism>
<keyword evidence="4" id="KW-0539">Nucleus</keyword>
<keyword evidence="2" id="KW-0238">DNA-binding</keyword>
<dbReference type="SUPFAM" id="SSF57701">
    <property type="entry name" value="Zn2/Cys6 DNA-binding domain"/>
    <property type="match status" value="1"/>
</dbReference>
<evidence type="ECO:0000259" key="5">
    <source>
        <dbReference type="PROSITE" id="PS50048"/>
    </source>
</evidence>
<name>A0ABR4IH80_9EURO</name>
<dbReference type="PANTHER" id="PTHR38111">
    <property type="entry name" value="ZN(2)-C6 FUNGAL-TYPE DOMAIN-CONTAINING PROTEIN-RELATED"/>
    <property type="match status" value="1"/>
</dbReference>
<keyword evidence="1" id="KW-0805">Transcription regulation</keyword>
<evidence type="ECO:0000256" key="2">
    <source>
        <dbReference type="ARBA" id="ARBA00023125"/>
    </source>
</evidence>
<evidence type="ECO:0000313" key="7">
    <source>
        <dbReference type="Proteomes" id="UP001610446"/>
    </source>
</evidence>
<evidence type="ECO:0000256" key="1">
    <source>
        <dbReference type="ARBA" id="ARBA00023015"/>
    </source>
</evidence>
<dbReference type="PROSITE" id="PS00463">
    <property type="entry name" value="ZN2_CY6_FUNGAL_1"/>
    <property type="match status" value="1"/>
</dbReference>
<keyword evidence="3" id="KW-0804">Transcription</keyword>
<dbReference type="SMART" id="SM00066">
    <property type="entry name" value="GAL4"/>
    <property type="match status" value="1"/>
</dbReference>
<dbReference type="InterPro" id="IPR036864">
    <property type="entry name" value="Zn2-C6_fun-type_DNA-bd_sf"/>
</dbReference>
<dbReference type="Pfam" id="PF00172">
    <property type="entry name" value="Zn_clus"/>
    <property type="match status" value="1"/>
</dbReference>
<protein>
    <recommendedName>
        <fullName evidence="5">Zn(2)-C6 fungal-type domain-containing protein</fullName>
    </recommendedName>
</protein>
<dbReference type="Gene3D" id="4.10.240.10">
    <property type="entry name" value="Zn(2)-C6 fungal-type DNA-binding domain"/>
    <property type="match status" value="1"/>
</dbReference>
<evidence type="ECO:0000313" key="6">
    <source>
        <dbReference type="EMBL" id="KAL2827116.1"/>
    </source>
</evidence>
<reference evidence="6 7" key="1">
    <citation type="submission" date="2024-07" db="EMBL/GenBank/DDBJ databases">
        <title>Section-level genome sequencing and comparative genomics of Aspergillus sections Usti and Cavernicolus.</title>
        <authorList>
            <consortium name="Lawrence Berkeley National Laboratory"/>
            <person name="Nybo J.L."/>
            <person name="Vesth T.C."/>
            <person name="Theobald S."/>
            <person name="Frisvad J.C."/>
            <person name="Larsen T.O."/>
            <person name="Kjaerboelling I."/>
            <person name="Rothschild-Mancinelli K."/>
            <person name="Lyhne E.K."/>
            <person name="Kogle M.E."/>
            <person name="Barry K."/>
            <person name="Clum A."/>
            <person name="Na H."/>
            <person name="Ledsgaard L."/>
            <person name="Lin J."/>
            <person name="Lipzen A."/>
            <person name="Kuo A."/>
            <person name="Riley R."/>
            <person name="Mondo S."/>
            <person name="Labutti K."/>
            <person name="Haridas S."/>
            <person name="Pangalinan J."/>
            <person name="Salamov A.A."/>
            <person name="Simmons B.A."/>
            <person name="Magnuson J.K."/>
            <person name="Chen J."/>
            <person name="Drula E."/>
            <person name="Henrissat B."/>
            <person name="Wiebenga A."/>
            <person name="Lubbers R.J."/>
            <person name="Gomes A.C."/>
            <person name="Makela M.R."/>
            <person name="Stajich J."/>
            <person name="Grigoriev I.V."/>
            <person name="Mortensen U.H."/>
            <person name="De Vries R.P."/>
            <person name="Baker S.E."/>
            <person name="Andersen M.R."/>
        </authorList>
    </citation>
    <scope>NUCLEOTIDE SEQUENCE [LARGE SCALE GENOMIC DNA]</scope>
    <source>
        <strain evidence="6 7">CBS 123904</strain>
    </source>
</reference>
<comment type="caution">
    <text evidence="6">The sequence shown here is derived from an EMBL/GenBank/DDBJ whole genome shotgun (WGS) entry which is preliminary data.</text>
</comment>
<dbReference type="Pfam" id="PF11951">
    <property type="entry name" value="Fungal_trans_2"/>
    <property type="match status" value="1"/>
</dbReference>
<keyword evidence="7" id="KW-1185">Reference proteome</keyword>
<accession>A0ABR4IH80</accession>
<dbReference type="PROSITE" id="PS50048">
    <property type="entry name" value="ZN2_CY6_FUNGAL_2"/>
    <property type="match status" value="1"/>
</dbReference>
<gene>
    <name evidence="6" type="ORF">BJY01DRAFT_241219</name>
</gene>
<dbReference type="InterPro" id="IPR021858">
    <property type="entry name" value="Fun_TF"/>
</dbReference>
<dbReference type="Proteomes" id="UP001610446">
    <property type="component" value="Unassembled WGS sequence"/>
</dbReference>
<evidence type="ECO:0000256" key="4">
    <source>
        <dbReference type="ARBA" id="ARBA00023242"/>
    </source>
</evidence>
<sequence length="582" mass="65046">MVGVPSKHGGCTTCRRRKKRCDKKTPFCSRCVEAGLVCEGYTRNHSVWINSIDGESHKYATSCGIGQTPTTTTATRRSAAAPPATTITLHESLARIARADRYVGLYLAAFLPNGRLFSRQASQISSAGWLRHHDELCRSEKTLRLITLAHGLSMLATRDDDSHLKLKGFEAHRLALQEMHRALQDPQRATGDGILAAVRLFRFYEILYGAESNGRHQENPTGQVNGYYAHTDGEMALFMNRGCRRRWSEAGMYLLVSGRIVSFILGVGRRKCSPFSDSQWMSAPWKGTPKSPLDELTDVLVQIPGLLERLDNIRASSVAKRSPKAWNDLLDECIRIEQTLLAWKATMSKELRSYDYIHYSDNNPLPMPQVDRDFAVLHMSALYWSCSILLYTTIHMATNEARHQEALLFPSSSSQSSSSSSSSSAFSTSIPFSSPGSPNYHNERNPTLHAHRIIHTMPLSHGPLAGGYGALCSTFPLGMALRYLVVAHLFPHEGEGDGGDGSSQATERAFLHETVSQPFMRAYTARFIGHLHKVDTRAQSLENVPGWHGVELRMKRWWFGPIVEPKSYAIRNPLERTEKKSM</sequence>
<dbReference type="InterPro" id="IPR053178">
    <property type="entry name" value="Osmoadaptation_assoc"/>
</dbReference>
<dbReference type="PANTHER" id="PTHR38111:SF11">
    <property type="entry name" value="TRANSCRIPTION FACTOR DOMAIN-CONTAINING PROTEIN-RELATED"/>
    <property type="match status" value="1"/>
</dbReference>
<evidence type="ECO:0000256" key="3">
    <source>
        <dbReference type="ARBA" id="ARBA00023163"/>
    </source>
</evidence>
<dbReference type="EMBL" id="JBFXLU010000409">
    <property type="protein sequence ID" value="KAL2827116.1"/>
    <property type="molecule type" value="Genomic_DNA"/>
</dbReference>